<dbReference type="SMART" id="SM01271">
    <property type="entry name" value="LSM14"/>
    <property type="match status" value="1"/>
</dbReference>
<accession>A0AAV6N363</accession>
<dbReference type="Pfam" id="PF12701">
    <property type="entry name" value="LSM14"/>
    <property type="match status" value="1"/>
</dbReference>
<dbReference type="GO" id="GO:0034063">
    <property type="term" value="P:stress granule assembly"/>
    <property type="evidence" value="ECO:0007669"/>
    <property type="project" value="TreeGrafter"/>
</dbReference>
<evidence type="ECO:0000313" key="2">
    <source>
        <dbReference type="EMBL" id="KAG6591860.1"/>
    </source>
</evidence>
<feature type="non-terminal residue" evidence="2">
    <location>
        <position position="1"/>
    </location>
</feature>
<keyword evidence="3" id="KW-1185">Reference proteome</keyword>
<dbReference type="GO" id="GO:0003729">
    <property type="term" value="F:mRNA binding"/>
    <property type="evidence" value="ECO:0007669"/>
    <property type="project" value="TreeGrafter"/>
</dbReference>
<comment type="caution">
    <text evidence="2">The sequence shown here is derived from an EMBL/GenBank/DDBJ whole genome shotgun (WGS) entry which is preliminary data.</text>
</comment>
<proteinExistence type="predicted"/>
<dbReference type="AlphaFoldDB" id="A0AAV6N363"/>
<dbReference type="InterPro" id="IPR025609">
    <property type="entry name" value="Lsm14-like_N"/>
</dbReference>
<dbReference type="PANTHER" id="PTHR13586">
    <property type="entry name" value="SCD6 PROTEIN-RELATED"/>
    <property type="match status" value="1"/>
</dbReference>
<evidence type="ECO:0000313" key="3">
    <source>
        <dbReference type="Proteomes" id="UP000685013"/>
    </source>
</evidence>
<feature type="domain" description="Lsm14-like N-terminal" evidence="1">
    <location>
        <begin position="15"/>
        <end position="95"/>
    </location>
</feature>
<reference evidence="2 3" key="1">
    <citation type="journal article" date="2021" name="Hortic Res">
        <title>The domestication of Cucurbita argyrosperma as revealed by the genome of its wild relative.</title>
        <authorList>
            <person name="Barrera-Redondo J."/>
            <person name="Sanchez-de la Vega G."/>
            <person name="Aguirre-Liguori J.A."/>
            <person name="Castellanos-Morales G."/>
            <person name="Gutierrez-Guerrero Y.T."/>
            <person name="Aguirre-Dugua X."/>
            <person name="Aguirre-Planter E."/>
            <person name="Tenaillon M.I."/>
            <person name="Lira-Saade R."/>
            <person name="Eguiarte L.E."/>
        </authorList>
    </citation>
    <scope>NUCLEOTIDE SEQUENCE [LARGE SCALE GENOMIC DNA]</scope>
    <source>
        <strain evidence="2">JBR-2021</strain>
    </source>
</reference>
<name>A0AAV6N363_9ROSI</name>
<evidence type="ECO:0000259" key="1">
    <source>
        <dbReference type="SMART" id="SM01271"/>
    </source>
</evidence>
<dbReference type="EMBL" id="JAGKQH010000009">
    <property type="protein sequence ID" value="KAG6591860.1"/>
    <property type="molecule type" value="Genomic_DNA"/>
</dbReference>
<gene>
    <name evidence="2" type="primary">DCP5-L</name>
    <name evidence="2" type="ORF">SDJN03_14206</name>
</gene>
<protein>
    <submittedName>
        <fullName evidence="2">Decapping 5-like protein</fullName>
    </submittedName>
</protein>
<dbReference type="GO" id="GO:0000932">
    <property type="term" value="C:P-body"/>
    <property type="evidence" value="ECO:0007669"/>
    <property type="project" value="TreeGrafter"/>
</dbReference>
<organism evidence="2 3">
    <name type="scientific">Cucurbita argyrosperma subsp. sororia</name>
    <dbReference type="NCBI Taxonomy" id="37648"/>
    <lineage>
        <taxon>Eukaryota</taxon>
        <taxon>Viridiplantae</taxon>
        <taxon>Streptophyta</taxon>
        <taxon>Embryophyta</taxon>
        <taxon>Tracheophyta</taxon>
        <taxon>Spermatophyta</taxon>
        <taxon>Magnoliopsida</taxon>
        <taxon>eudicotyledons</taxon>
        <taxon>Gunneridae</taxon>
        <taxon>Pentapetalae</taxon>
        <taxon>rosids</taxon>
        <taxon>fabids</taxon>
        <taxon>Cucurbitales</taxon>
        <taxon>Cucurbitaceae</taxon>
        <taxon>Cucurbiteae</taxon>
        <taxon>Cucurbita</taxon>
    </lineage>
</organism>
<dbReference type="GO" id="GO:0033962">
    <property type="term" value="P:P-body assembly"/>
    <property type="evidence" value="ECO:0007669"/>
    <property type="project" value="TreeGrafter"/>
</dbReference>
<dbReference type="PANTHER" id="PTHR13586:SF23">
    <property type="entry name" value="DECAPPING 5-LIKE PROTEIN-RELATED"/>
    <property type="match status" value="1"/>
</dbReference>
<sequence>MATESGFEASSYSVGSCNGSSMSFILKCEIRYEGILYHLNVHESTIGLKNEGRKIDLPQILPSDKVYECILFRSSDIKSNHAGVSTSPLSASVGRETLMVSKQNQDTLAFNNGQYPSRLSAYQSVAAGPLLALPASSLTPFQLSVCGRRTFLHKKTVLVQETWVLPHIFLVILCSMKNLIFKPRMRSSRRTWDCLRKAKQSKANGTFRVYSEQCDYFYHGGERQWTLPGAKNVFFDAISNSLERGSRNRHNRLSRPMKFGAETSGDIPQMRGKVGYGIRSGENFWVSTNLGRGYNYGGRRLLAE</sequence>
<dbReference type="Proteomes" id="UP000685013">
    <property type="component" value="Chromosome 9"/>
</dbReference>